<dbReference type="PROSITE" id="PS51762">
    <property type="entry name" value="GH16_2"/>
    <property type="match status" value="1"/>
</dbReference>
<dbReference type="InterPro" id="IPR050546">
    <property type="entry name" value="Glycosyl_Hydrlase_16"/>
</dbReference>
<accession>A0A1G8W364</accession>
<dbReference type="OrthoDB" id="9809583at2"/>
<keyword evidence="5" id="KW-1185">Reference proteome</keyword>
<reference evidence="5" key="1">
    <citation type="submission" date="2016-10" db="EMBL/GenBank/DDBJ databases">
        <authorList>
            <person name="Varghese N."/>
            <person name="Submissions S."/>
        </authorList>
    </citation>
    <scope>NUCLEOTIDE SEQUENCE [LARGE SCALE GENOMIC DNA]</scope>
    <source>
        <strain evidence="5">DSM 45460</strain>
    </source>
</reference>
<proteinExistence type="inferred from homology"/>
<feature type="signal peptide" evidence="2">
    <location>
        <begin position="1"/>
        <end position="27"/>
    </location>
</feature>
<dbReference type="InterPro" id="IPR000757">
    <property type="entry name" value="Beta-glucanase-like"/>
</dbReference>
<name>A0A1G8W364_ACTMZ</name>
<dbReference type="GO" id="GO:0004553">
    <property type="term" value="F:hydrolase activity, hydrolyzing O-glycosyl compounds"/>
    <property type="evidence" value="ECO:0007669"/>
    <property type="project" value="InterPro"/>
</dbReference>
<sequence length="306" mass="33601">MRGRRKQLVGGAALALTALLSVSATGAASPADSADSVGTSAVTFFDDFSGSNLDRSKWKVLKTGENFGTVNNEQQAYVDSSETIYIDHNVAGASGGTLALHPRYRPGHQAPDGRSYDFISGRVSTQDRFEFTYGRYEARIKLPENANASGLWPAWWSLGAKIDEGEPWPTNGEVDVMENVGEPWTSVALHGPEYHGDTPVNASQSFPNGDPGGWHTYRADWWNGGFTFFVDDRQIYRITKAEIEQNGWTWVYDDPQYMILNFALGGTYPQGVNGVTQPYPGLPQSTVDKVASGSARYLIDWVRVSQ</sequence>
<dbReference type="PANTHER" id="PTHR10963:SF55">
    <property type="entry name" value="GLYCOSIDE HYDROLASE FAMILY 16 PROTEIN"/>
    <property type="match status" value="1"/>
</dbReference>
<keyword evidence="4" id="KW-0378">Hydrolase</keyword>
<protein>
    <submittedName>
        <fullName evidence="4">Glycosyl hydrolases family 16</fullName>
    </submittedName>
</protein>
<dbReference type="CDD" id="cd08023">
    <property type="entry name" value="GH16_laminarinase_like"/>
    <property type="match status" value="1"/>
</dbReference>
<feature type="chain" id="PRO_5011655467" evidence="2">
    <location>
        <begin position="28"/>
        <end position="306"/>
    </location>
</feature>
<evidence type="ECO:0000313" key="5">
    <source>
        <dbReference type="Proteomes" id="UP000199213"/>
    </source>
</evidence>
<evidence type="ECO:0000256" key="2">
    <source>
        <dbReference type="SAM" id="SignalP"/>
    </source>
</evidence>
<dbReference type="Pfam" id="PF00722">
    <property type="entry name" value="Glyco_hydro_16"/>
    <property type="match status" value="1"/>
</dbReference>
<dbReference type="InterPro" id="IPR013320">
    <property type="entry name" value="ConA-like_dom_sf"/>
</dbReference>
<dbReference type="SUPFAM" id="SSF49899">
    <property type="entry name" value="Concanavalin A-like lectins/glucanases"/>
    <property type="match status" value="1"/>
</dbReference>
<dbReference type="GO" id="GO:0005975">
    <property type="term" value="P:carbohydrate metabolic process"/>
    <property type="evidence" value="ECO:0007669"/>
    <property type="project" value="InterPro"/>
</dbReference>
<dbReference type="Gene3D" id="2.60.120.200">
    <property type="match status" value="1"/>
</dbReference>
<evidence type="ECO:0000256" key="1">
    <source>
        <dbReference type="ARBA" id="ARBA00006865"/>
    </source>
</evidence>
<evidence type="ECO:0000313" key="4">
    <source>
        <dbReference type="EMBL" id="SDJ72523.1"/>
    </source>
</evidence>
<dbReference type="Proteomes" id="UP000199213">
    <property type="component" value="Unassembled WGS sequence"/>
</dbReference>
<gene>
    <name evidence="4" type="ORF">SAMN04487820_101494</name>
</gene>
<feature type="domain" description="GH16" evidence="3">
    <location>
        <begin position="22"/>
        <end position="306"/>
    </location>
</feature>
<dbReference type="RefSeq" id="WP_092625898.1">
    <property type="nucleotide sequence ID" value="NZ_FNFM01000001.1"/>
</dbReference>
<evidence type="ECO:0000259" key="3">
    <source>
        <dbReference type="PROSITE" id="PS51762"/>
    </source>
</evidence>
<dbReference type="AlphaFoldDB" id="A0A1G8W364"/>
<dbReference type="EMBL" id="FNFM01000001">
    <property type="protein sequence ID" value="SDJ72523.1"/>
    <property type="molecule type" value="Genomic_DNA"/>
</dbReference>
<keyword evidence="2" id="KW-0732">Signal</keyword>
<dbReference type="PANTHER" id="PTHR10963">
    <property type="entry name" value="GLYCOSYL HYDROLASE-RELATED"/>
    <property type="match status" value="1"/>
</dbReference>
<organism evidence="4 5">
    <name type="scientific">Actinopolyspora mzabensis</name>
    <dbReference type="NCBI Taxonomy" id="995066"/>
    <lineage>
        <taxon>Bacteria</taxon>
        <taxon>Bacillati</taxon>
        <taxon>Actinomycetota</taxon>
        <taxon>Actinomycetes</taxon>
        <taxon>Actinopolysporales</taxon>
        <taxon>Actinopolysporaceae</taxon>
        <taxon>Actinopolyspora</taxon>
    </lineage>
</organism>
<comment type="similarity">
    <text evidence="1">Belongs to the glycosyl hydrolase 16 family.</text>
</comment>